<dbReference type="Gene3D" id="3.10.110.10">
    <property type="entry name" value="Ubiquitin Conjugating Enzyme"/>
    <property type="match status" value="1"/>
</dbReference>
<proteinExistence type="predicted"/>
<dbReference type="AlphaFoldDB" id="A0A2N5TVD1"/>
<evidence type="ECO:0000259" key="1">
    <source>
        <dbReference type="Pfam" id="PF06544"/>
    </source>
</evidence>
<dbReference type="InterPro" id="IPR010541">
    <property type="entry name" value="Prp3_C"/>
</dbReference>
<dbReference type="PANTHER" id="PTHR15955:SF8">
    <property type="entry name" value="RWD DOMAIN-CONTAINING PROTEIN 2B-RELATED"/>
    <property type="match status" value="1"/>
</dbReference>
<name>A0A2N5TVD1_9BASI</name>
<dbReference type="CDD" id="cd24163">
    <property type="entry name" value="RWDD2_C"/>
    <property type="match status" value="1"/>
</dbReference>
<dbReference type="Pfam" id="PF06544">
    <property type="entry name" value="Prp3_C"/>
    <property type="match status" value="1"/>
</dbReference>
<evidence type="ECO:0000313" key="3">
    <source>
        <dbReference type="Proteomes" id="UP000235392"/>
    </source>
</evidence>
<accession>A0A2N5TVD1</accession>
<dbReference type="SUPFAM" id="SSF54495">
    <property type="entry name" value="UBC-like"/>
    <property type="match status" value="1"/>
</dbReference>
<sequence>MANCISQEGESEMELLQSMYPDGQFQWIVTPAVCSQPDQLPSFQLSLTPMFGDGHEHQVEMRVTIGAAYPSGGMPKVQLRMESMGREDSESFRAGYAAWLAEEESERRASKKAQGEVCMDVVVGKLVELAAGFTPSKSTAAPVVVPVLPPGHSSSPIIRNLDYQDHHASNRTLPMAWSVFWMHHIKATGKRKNIVGWARELGIRGWSKPGYPGALVIDGPQAAVEEYSARLKALRWKAIQQRHLEVYSVPLLGSGADEGVHTDHPLHSHDPHLESHRKIRRVAVGALHAGGHPVVEESPPLDTVVEVQSMSHLLQLARAAGMEDELLQILKIK</sequence>
<dbReference type="Proteomes" id="UP000235392">
    <property type="component" value="Unassembled WGS sequence"/>
</dbReference>
<feature type="domain" description="Small nuclear ribonucleoprotein Prp3 C-terminal" evidence="1">
    <location>
        <begin position="178"/>
        <end position="253"/>
    </location>
</feature>
<dbReference type="InterPro" id="IPR017359">
    <property type="entry name" value="Phi-like"/>
</dbReference>
<protein>
    <recommendedName>
        <fullName evidence="1">Small nuclear ribonucleoprotein Prp3 C-terminal domain-containing protein</fullName>
    </recommendedName>
</protein>
<dbReference type="InterPro" id="IPR059181">
    <property type="entry name" value="RWDD2A-B_C"/>
</dbReference>
<evidence type="ECO:0000313" key="2">
    <source>
        <dbReference type="EMBL" id="PLW29444.1"/>
    </source>
</evidence>
<gene>
    <name evidence="2" type="ORF">PCASD_18406</name>
</gene>
<dbReference type="PANTHER" id="PTHR15955">
    <property type="entry name" value="RWD DOMAIN CONTAINING PROTEIN 2"/>
    <property type="match status" value="1"/>
</dbReference>
<dbReference type="EMBL" id="PGCI01000331">
    <property type="protein sequence ID" value="PLW29444.1"/>
    <property type="molecule type" value="Genomic_DNA"/>
</dbReference>
<organism evidence="2 3">
    <name type="scientific">Puccinia coronata f. sp. avenae</name>
    <dbReference type="NCBI Taxonomy" id="200324"/>
    <lineage>
        <taxon>Eukaryota</taxon>
        <taxon>Fungi</taxon>
        <taxon>Dikarya</taxon>
        <taxon>Basidiomycota</taxon>
        <taxon>Pucciniomycotina</taxon>
        <taxon>Pucciniomycetes</taxon>
        <taxon>Pucciniales</taxon>
        <taxon>Pucciniaceae</taxon>
        <taxon>Puccinia</taxon>
    </lineage>
</organism>
<dbReference type="InterPro" id="IPR016135">
    <property type="entry name" value="UBQ-conjugating_enzyme/RWD"/>
</dbReference>
<reference evidence="2 3" key="1">
    <citation type="submission" date="2017-11" db="EMBL/GenBank/DDBJ databases">
        <title>De novo assembly and phasing of dikaryotic genomes from two isolates of Puccinia coronata f. sp. avenae, the causal agent of oat crown rust.</title>
        <authorList>
            <person name="Miller M.E."/>
            <person name="Zhang Y."/>
            <person name="Omidvar V."/>
            <person name="Sperschneider J."/>
            <person name="Schwessinger B."/>
            <person name="Raley C."/>
            <person name="Palmer J.M."/>
            <person name="Garnica D."/>
            <person name="Upadhyaya N."/>
            <person name="Rathjen J."/>
            <person name="Taylor J.M."/>
            <person name="Park R.F."/>
            <person name="Dodds P.N."/>
            <person name="Hirsch C.D."/>
            <person name="Kianian S.F."/>
            <person name="Figueroa M."/>
        </authorList>
    </citation>
    <scope>NUCLEOTIDE SEQUENCE [LARGE SCALE GENOMIC DNA]</scope>
    <source>
        <strain evidence="2">12SD80</strain>
    </source>
</reference>
<comment type="caution">
    <text evidence="2">The sequence shown here is derived from an EMBL/GenBank/DDBJ whole genome shotgun (WGS) entry which is preliminary data.</text>
</comment>